<feature type="signal peptide" evidence="9">
    <location>
        <begin position="1"/>
        <end position="21"/>
    </location>
</feature>
<evidence type="ECO:0000256" key="1">
    <source>
        <dbReference type="ARBA" id="ARBA00001974"/>
    </source>
</evidence>
<feature type="chain" id="PRO_5025487012" evidence="9">
    <location>
        <begin position="22"/>
        <end position="608"/>
    </location>
</feature>
<name>A0A6A6B4Y7_9PEZI</name>
<dbReference type="SUPFAM" id="SSF51905">
    <property type="entry name" value="FAD/NAD(P)-binding domain"/>
    <property type="match status" value="1"/>
</dbReference>
<accession>A0A6A6B4Y7</accession>
<dbReference type="Gene3D" id="3.50.50.60">
    <property type="entry name" value="FAD/NAD(P)-binding domain"/>
    <property type="match status" value="1"/>
</dbReference>
<evidence type="ECO:0000256" key="4">
    <source>
        <dbReference type="ARBA" id="ARBA00022827"/>
    </source>
</evidence>
<dbReference type="InterPro" id="IPR027424">
    <property type="entry name" value="Glucose_Oxidase_domain_2"/>
</dbReference>
<gene>
    <name evidence="12" type="ORF">K452DRAFT_352518</name>
</gene>
<feature type="active site" description="Proton acceptor" evidence="6">
    <location>
        <position position="586"/>
    </location>
</feature>
<feature type="binding site" evidence="7">
    <location>
        <position position="258"/>
    </location>
    <ligand>
        <name>FAD</name>
        <dbReference type="ChEBI" id="CHEBI:57692"/>
    </ligand>
</feature>
<dbReference type="Pfam" id="PF05199">
    <property type="entry name" value="GMC_oxred_C"/>
    <property type="match status" value="1"/>
</dbReference>
<evidence type="ECO:0000256" key="6">
    <source>
        <dbReference type="PIRSR" id="PIRSR000137-1"/>
    </source>
</evidence>
<evidence type="ECO:0000256" key="7">
    <source>
        <dbReference type="PIRSR" id="PIRSR000137-2"/>
    </source>
</evidence>
<evidence type="ECO:0000256" key="9">
    <source>
        <dbReference type="SAM" id="SignalP"/>
    </source>
</evidence>
<evidence type="ECO:0000313" key="12">
    <source>
        <dbReference type="EMBL" id="KAF2139222.1"/>
    </source>
</evidence>
<dbReference type="PROSITE" id="PS00624">
    <property type="entry name" value="GMC_OXRED_2"/>
    <property type="match status" value="1"/>
</dbReference>
<keyword evidence="3 8" id="KW-0285">Flavoprotein</keyword>
<dbReference type="Gene3D" id="3.30.560.10">
    <property type="entry name" value="Glucose Oxidase, domain 3"/>
    <property type="match status" value="1"/>
</dbReference>
<comment type="similarity">
    <text evidence="2 8">Belongs to the GMC oxidoreductase family.</text>
</comment>
<dbReference type="PIRSF" id="PIRSF000137">
    <property type="entry name" value="Alcohol_oxidase"/>
    <property type="match status" value="1"/>
</dbReference>
<keyword evidence="5" id="KW-0560">Oxidoreductase</keyword>
<sequence>MLPTFVSAFLAAAVLALTANCSPIQDNKYDYIVVGGGTSGLVIANRLSKDPDVSVAIIEAGDSVLNNPNVTTTEGYGKAFGSSIDWQYESVPQAFAGNKTQTMRAGKALGGTSTINGMTYLRAEKAQIDALERLGNDGWNWTTLLPYYKKSEHFQWPSAMQVAAGATYGPKVHGYMGNLYVGWVNDMMYGDIITTLVSTFGAMDIPFNQDPNDGEMRGFSLYPRTVRRIENVREDAARAYYWPIADRKNLHLYLNTSVDFITWEKPINMSSPSGKPVASGVHVTCASGEQKFFEATREVILSAGALRSPPILEHSGVGNSAILKKFGIDVVVDLPSVGENLQDQANSGMVFSSKPNPSSGGAYVAYLTMKDLFSGEDGVGPLQPAVVSLNDTVASSIKSYAEQVVNATGGAVNATALERLYGIQHDLLFNTDTPAVEILVGSSSTSSMFVSYWPLMPFSRGNIHITSGDPHCKPDINPNFFMMDYDMHVHVQASKMARRLANTSSLKQHITNETEPGLDVVPENADDADWAKWIKNTYRTNYHYIATAAMLPRELGGVVDNNLLVYGTANVRVVDGSVIPFQMAGHATSTLYAIAEKVAEAIKAKHAS</sequence>
<keyword evidence="13" id="KW-1185">Reference proteome</keyword>
<dbReference type="InterPro" id="IPR036188">
    <property type="entry name" value="FAD/NAD-bd_sf"/>
</dbReference>
<evidence type="ECO:0000256" key="5">
    <source>
        <dbReference type="ARBA" id="ARBA00023002"/>
    </source>
</evidence>
<dbReference type="RefSeq" id="XP_033394935.1">
    <property type="nucleotide sequence ID" value="XM_033545780.1"/>
</dbReference>
<evidence type="ECO:0000256" key="3">
    <source>
        <dbReference type="ARBA" id="ARBA00022630"/>
    </source>
</evidence>
<dbReference type="PANTHER" id="PTHR11552:SF201">
    <property type="entry name" value="GLUCOSE-METHANOL-CHOLINE OXIDOREDUCTASE N-TERMINAL DOMAIN-CONTAINING PROTEIN"/>
    <property type="match status" value="1"/>
</dbReference>
<feature type="binding site" evidence="7">
    <location>
        <begin position="38"/>
        <end position="39"/>
    </location>
    <ligand>
        <name>FAD</name>
        <dbReference type="ChEBI" id="CHEBI:57692"/>
    </ligand>
</feature>
<evidence type="ECO:0000256" key="8">
    <source>
        <dbReference type="RuleBase" id="RU003968"/>
    </source>
</evidence>
<feature type="active site" description="Proton donor" evidence="6">
    <location>
        <position position="543"/>
    </location>
</feature>
<protein>
    <submittedName>
        <fullName evidence="12">GMC oxidoreductase</fullName>
    </submittedName>
</protein>
<evidence type="ECO:0000259" key="10">
    <source>
        <dbReference type="PROSITE" id="PS00623"/>
    </source>
</evidence>
<dbReference type="PANTHER" id="PTHR11552">
    <property type="entry name" value="GLUCOSE-METHANOL-CHOLINE GMC OXIDOREDUCTASE"/>
    <property type="match status" value="1"/>
</dbReference>
<dbReference type="EMBL" id="ML995493">
    <property type="protein sequence ID" value="KAF2139222.1"/>
    <property type="molecule type" value="Genomic_DNA"/>
</dbReference>
<dbReference type="GeneID" id="54303286"/>
<organism evidence="12 13">
    <name type="scientific">Aplosporella prunicola CBS 121167</name>
    <dbReference type="NCBI Taxonomy" id="1176127"/>
    <lineage>
        <taxon>Eukaryota</taxon>
        <taxon>Fungi</taxon>
        <taxon>Dikarya</taxon>
        <taxon>Ascomycota</taxon>
        <taxon>Pezizomycotina</taxon>
        <taxon>Dothideomycetes</taxon>
        <taxon>Dothideomycetes incertae sedis</taxon>
        <taxon>Botryosphaeriales</taxon>
        <taxon>Aplosporellaceae</taxon>
        <taxon>Aplosporella</taxon>
    </lineage>
</organism>
<dbReference type="SUPFAM" id="SSF54373">
    <property type="entry name" value="FAD-linked reductases, C-terminal domain"/>
    <property type="match status" value="1"/>
</dbReference>
<dbReference type="Proteomes" id="UP000799438">
    <property type="component" value="Unassembled WGS sequence"/>
</dbReference>
<evidence type="ECO:0000259" key="11">
    <source>
        <dbReference type="PROSITE" id="PS00624"/>
    </source>
</evidence>
<reference evidence="12" key="1">
    <citation type="journal article" date="2020" name="Stud. Mycol.">
        <title>101 Dothideomycetes genomes: a test case for predicting lifestyles and emergence of pathogens.</title>
        <authorList>
            <person name="Haridas S."/>
            <person name="Albert R."/>
            <person name="Binder M."/>
            <person name="Bloem J."/>
            <person name="Labutti K."/>
            <person name="Salamov A."/>
            <person name="Andreopoulos B."/>
            <person name="Baker S."/>
            <person name="Barry K."/>
            <person name="Bills G."/>
            <person name="Bluhm B."/>
            <person name="Cannon C."/>
            <person name="Castanera R."/>
            <person name="Culley D."/>
            <person name="Daum C."/>
            <person name="Ezra D."/>
            <person name="Gonzalez J."/>
            <person name="Henrissat B."/>
            <person name="Kuo A."/>
            <person name="Liang C."/>
            <person name="Lipzen A."/>
            <person name="Lutzoni F."/>
            <person name="Magnuson J."/>
            <person name="Mondo S."/>
            <person name="Nolan M."/>
            <person name="Ohm R."/>
            <person name="Pangilinan J."/>
            <person name="Park H.-J."/>
            <person name="Ramirez L."/>
            <person name="Alfaro M."/>
            <person name="Sun H."/>
            <person name="Tritt A."/>
            <person name="Yoshinaga Y."/>
            <person name="Zwiers L.-H."/>
            <person name="Turgeon B."/>
            <person name="Goodwin S."/>
            <person name="Spatafora J."/>
            <person name="Crous P."/>
            <person name="Grigoriev I."/>
        </authorList>
    </citation>
    <scope>NUCLEOTIDE SEQUENCE</scope>
    <source>
        <strain evidence="12">CBS 121167</strain>
    </source>
</reference>
<dbReference type="InterPro" id="IPR000172">
    <property type="entry name" value="GMC_OxRdtase_N"/>
</dbReference>
<dbReference type="Pfam" id="PF00732">
    <property type="entry name" value="GMC_oxred_N"/>
    <property type="match status" value="1"/>
</dbReference>
<dbReference type="Gene3D" id="4.10.450.10">
    <property type="entry name" value="Glucose Oxidase, domain 2"/>
    <property type="match status" value="1"/>
</dbReference>
<proteinExistence type="inferred from homology"/>
<dbReference type="PROSITE" id="PS00623">
    <property type="entry name" value="GMC_OXRED_1"/>
    <property type="match status" value="1"/>
</dbReference>
<dbReference type="InterPro" id="IPR012132">
    <property type="entry name" value="GMC_OxRdtase"/>
</dbReference>
<evidence type="ECO:0000256" key="2">
    <source>
        <dbReference type="ARBA" id="ARBA00010790"/>
    </source>
</evidence>
<feature type="domain" description="Glucose-methanol-choline oxidoreductase N-terminal" evidence="10">
    <location>
        <begin position="106"/>
        <end position="129"/>
    </location>
</feature>
<comment type="cofactor">
    <cofactor evidence="1 7">
        <name>FAD</name>
        <dbReference type="ChEBI" id="CHEBI:57692"/>
    </cofactor>
</comment>
<evidence type="ECO:0000313" key="13">
    <source>
        <dbReference type="Proteomes" id="UP000799438"/>
    </source>
</evidence>
<dbReference type="AlphaFoldDB" id="A0A6A6B4Y7"/>
<dbReference type="GO" id="GO:0050660">
    <property type="term" value="F:flavin adenine dinucleotide binding"/>
    <property type="evidence" value="ECO:0007669"/>
    <property type="project" value="InterPro"/>
</dbReference>
<feature type="binding site" evidence="7">
    <location>
        <position position="576"/>
    </location>
    <ligand>
        <name>FAD</name>
        <dbReference type="ChEBI" id="CHEBI:57692"/>
    </ligand>
</feature>
<dbReference type="InterPro" id="IPR007867">
    <property type="entry name" value="GMC_OxRtase_C"/>
</dbReference>
<dbReference type="OrthoDB" id="269227at2759"/>
<feature type="domain" description="Glucose-methanol-choline oxidoreductase N-terminal" evidence="11">
    <location>
        <begin position="304"/>
        <end position="318"/>
    </location>
</feature>
<keyword evidence="9" id="KW-0732">Signal</keyword>
<keyword evidence="4 7" id="KW-0274">FAD</keyword>
<dbReference type="GO" id="GO:0016614">
    <property type="term" value="F:oxidoreductase activity, acting on CH-OH group of donors"/>
    <property type="evidence" value="ECO:0007669"/>
    <property type="project" value="InterPro"/>
</dbReference>
<feature type="binding site" evidence="7">
    <location>
        <position position="112"/>
    </location>
    <ligand>
        <name>FAD</name>
        <dbReference type="ChEBI" id="CHEBI:57692"/>
    </ligand>
</feature>